<keyword evidence="2" id="KW-1185">Reference proteome</keyword>
<sequence>MRNIIDLGVEDSNRFVHARHRVSAALDEILCVLQAEFAAFGLAQTRKLRMSCAFALSGVRVDDEEKWQFLLRELNKFEGCFQALVTKYNLTEQDEGEESQTGFAATA</sequence>
<reference evidence="1 2" key="1">
    <citation type="journal article" date="2015" name="Genome Biol. Evol.">
        <title>Phylogenomic analyses indicate that early fungi evolved digesting cell walls of algal ancestors of land plants.</title>
        <authorList>
            <person name="Chang Y."/>
            <person name="Wang S."/>
            <person name="Sekimoto S."/>
            <person name="Aerts A.L."/>
            <person name="Choi C."/>
            <person name="Clum A."/>
            <person name="LaButti K.M."/>
            <person name="Lindquist E.A."/>
            <person name="Yee Ngan C."/>
            <person name="Ohm R.A."/>
            <person name="Salamov A.A."/>
            <person name="Grigoriev I.V."/>
            <person name="Spatafora J.W."/>
            <person name="Berbee M.L."/>
        </authorList>
    </citation>
    <scope>NUCLEOTIDE SEQUENCE [LARGE SCALE GENOMIC DNA]</scope>
    <source>
        <strain evidence="1 2">JEL478</strain>
    </source>
</reference>
<dbReference type="Proteomes" id="UP000070544">
    <property type="component" value="Unassembled WGS sequence"/>
</dbReference>
<organism evidence="1 2">
    <name type="scientific">Gonapodya prolifera (strain JEL478)</name>
    <name type="common">Monoblepharis prolifera</name>
    <dbReference type="NCBI Taxonomy" id="1344416"/>
    <lineage>
        <taxon>Eukaryota</taxon>
        <taxon>Fungi</taxon>
        <taxon>Fungi incertae sedis</taxon>
        <taxon>Chytridiomycota</taxon>
        <taxon>Chytridiomycota incertae sedis</taxon>
        <taxon>Monoblepharidomycetes</taxon>
        <taxon>Monoblepharidales</taxon>
        <taxon>Gonapodyaceae</taxon>
        <taxon>Gonapodya</taxon>
    </lineage>
</organism>
<name>A0A139AQC8_GONPJ</name>
<dbReference type="EMBL" id="KQ965740">
    <property type="protein sequence ID" value="KXS18971.1"/>
    <property type="molecule type" value="Genomic_DNA"/>
</dbReference>
<dbReference type="AlphaFoldDB" id="A0A139AQC8"/>
<protein>
    <submittedName>
        <fullName evidence="1">Uncharacterized protein</fullName>
    </submittedName>
</protein>
<evidence type="ECO:0000313" key="1">
    <source>
        <dbReference type="EMBL" id="KXS18971.1"/>
    </source>
</evidence>
<evidence type="ECO:0000313" key="2">
    <source>
        <dbReference type="Proteomes" id="UP000070544"/>
    </source>
</evidence>
<accession>A0A139AQC8</accession>
<proteinExistence type="predicted"/>
<gene>
    <name evidence="1" type="ORF">M427DRAFT_42218</name>
</gene>